<evidence type="ECO:0000256" key="4">
    <source>
        <dbReference type="ARBA" id="ARBA00022989"/>
    </source>
</evidence>
<dbReference type="Proteomes" id="UP000677228">
    <property type="component" value="Unassembled WGS sequence"/>
</dbReference>
<keyword evidence="4 6" id="KW-1133">Transmembrane helix</keyword>
<evidence type="ECO:0000256" key="3">
    <source>
        <dbReference type="ARBA" id="ARBA00022692"/>
    </source>
</evidence>
<feature type="transmembrane region" description="Helical" evidence="6">
    <location>
        <begin position="27"/>
        <end position="51"/>
    </location>
</feature>
<feature type="non-terminal residue" evidence="7">
    <location>
        <position position="1"/>
    </location>
</feature>
<gene>
    <name evidence="7" type="ORF">OVA965_LOCUS38533</name>
    <name evidence="8" type="ORF">TMI583_LOCUS39731</name>
</gene>
<name>A0A8S2FSM7_9BILA</name>
<evidence type="ECO:0000256" key="5">
    <source>
        <dbReference type="ARBA" id="ARBA00023136"/>
    </source>
</evidence>
<sequence>WHRQVGYENNINFVTDKNNPTTPIRHYFVFSLISFICLCPASGIVALAYSLKSSAKADVQFLDKARRYSRRAKIWNLISVALCVVSCIGLAFYVWYLHRTLIMYAKVYGQ</sequence>
<evidence type="ECO:0000256" key="1">
    <source>
        <dbReference type="ARBA" id="ARBA00004370"/>
    </source>
</evidence>
<dbReference type="Pfam" id="PF04505">
    <property type="entry name" value="CD225"/>
    <property type="match status" value="1"/>
</dbReference>
<feature type="transmembrane region" description="Helical" evidence="6">
    <location>
        <begin position="72"/>
        <end position="96"/>
    </location>
</feature>
<comment type="subcellular location">
    <subcellularLocation>
        <location evidence="1">Membrane</location>
    </subcellularLocation>
</comment>
<accession>A0A8S2FSM7</accession>
<dbReference type="AlphaFoldDB" id="A0A8S2FSM7"/>
<protein>
    <submittedName>
        <fullName evidence="7">Uncharacterized protein</fullName>
    </submittedName>
</protein>
<dbReference type="GO" id="GO:0016020">
    <property type="term" value="C:membrane"/>
    <property type="evidence" value="ECO:0007669"/>
    <property type="project" value="UniProtKB-SubCell"/>
</dbReference>
<evidence type="ECO:0000313" key="8">
    <source>
        <dbReference type="EMBL" id="CAF4324130.1"/>
    </source>
</evidence>
<reference evidence="7" key="1">
    <citation type="submission" date="2021-02" db="EMBL/GenBank/DDBJ databases">
        <authorList>
            <person name="Nowell W R."/>
        </authorList>
    </citation>
    <scope>NUCLEOTIDE SEQUENCE</scope>
</reference>
<evidence type="ECO:0000256" key="2">
    <source>
        <dbReference type="ARBA" id="ARBA00006843"/>
    </source>
</evidence>
<proteinExistence type="inferred from homology"/>
<keyword evidence="5 6" id="KW-0472">Membrane</keyword>
<evidence type="ECO:0000256" key="6">
    <source>
        <dbReference type="SAM" id="Phobius"/>
    </source>
</evidence>
<dbReference type="EMBL" id="CAJOBA010060473">
    <property type="protein sequence ID" value="CAF4324130.1"/>
    <property type="molecule type" value="Genomic_DNA"/>
</dbReference>
<dbReference type="EMBL" id="CAJNOK010038180">
    <property type="protein sequence ID" value="CAF1536396.1"/>
    <property type="molecule type" value="Genomic_DNA"/>
</dbReference>
<keyword evidence="3 6" id="KW-0812">Transmembrane</keyword>
<evidence type="ECO:0000313" key="7">
    <source>
        <dbReference type="EMBL" id="CAF1536396.1"/>
    </source>
</evidence>
<dbReference type="Proteomes" id="UP000682733">
    <property type="component" value="Unassembled WGS sequence"/>
</dbReference>
<comment type="similarity">
    <text evidence="2">Belongs to the CD225/Dispanin family.</text>
</comment>
<comment type="caution">
    <text evidence="7">The sequence shown here is derived from an EMBL/GenBank/DDBJ whole genome shotgun (WGS) entry which is preliminary data.</text>
</comment>
<dbReference type="InterPro" id="IPR007593">
    <property type="entry name" value="CD225/Dispanin_fam"/>
</dbReference>
<evidence type="ECO:0000313" key="9">
    <source>
        <dbReference type="Proteomes" id="UP000677228"/>
    </source>
</evidence>
<organism evidence="7 9">
    <name type="scientific">Didymodactylos carnosus</name>
    <dbReference type="NCBI Taxonomy" id="1234261"/>
    <lineage>
        <taxon>Eukaryota</taxon>
        <taxon>Metazoa</taxon>
        <taxon>Spiralia</taxon>
        <taxon>Gnathifera</taxon>
        <taxon>Rotifera</taxon>
        <taxon>Eurotatoria</taxon>
        <taxon>Bdelloidea</taxon>
        <taxon>Philodinida</taxon>
        <taxon>Philodinidae</taxon>
        <taxon>Didymodactylos</taxon>
    </lineage>
</organism>